<dbReference type="InterPro" id="IPR036872">
    <property type="entry name" value="CH_dom_sf"/>
</dbReference>
<dbReference type="PROSITE" id="PS51122">
    <property type="entry name" value="CALPONIN_2"/>
    <property type="match status" value="1"/>
</dbReference>
<dbReference type="InterPro" id="IPR050606">
    <property type="entry name" value="Calponin-like"/>
</dbReference>
<dbReference type="PRINTS" id="PR00888">
    <property type="entry name" value="SM22CALPONIN"/>
</dbReference>
<organism evidence="3">
    <name type="scientific">Lepeophtheirus salmonis</name>
    <name type="common">Salmon louse</name>
    <name type="synonym">Caligus salmonis</name>
    <dbReference type="NCBI Taxonomy" id="72036"/>
    <lineage>
        <taxon>Eukaryota</taxon>
        <taxon>Metazoa</taxon>
        <taxon>Ecdysozoa</taxon>
        <taxon>Arthropoda</taxon>
        <taxon>Crustacea</taxon>
        <taxon>Multicrustacea</taxon>
        <taxon>Hexanauplia</taxon>
        <taxon>Copepoda</taxon>
        <taxon>Siphonostomatoida</taxon>
        <taxon>Caligidae</taxon>
        <taxon>Lepeophtheirus</taxon>
    </lineage>
</organism>
<evidence type="ECO:0000256" key="1">
    <source>
        <dbReference type="ARBA" id="ARBA00009631"/>
    </source>
</evidence>
<comment type="similarity">
    <text evidence="1">Belongs to the calponin family.</text>
</comment>
<reference evidence="3" key="1">
    <citation type="submission" date="2010-03" db="EMBL/GenBank/DDBJ databases">
        <title>Atlantic Lepeophtheirus salmonis ESTs and full-length cDNAs.</title>
        <authorList>
            <person name="Yasuike M."/>
            <person name="von Schalburg K."/>
            <person name="Cooper G."/>
            <person name="Leong J."/>
            <person name="Nilsen F."/>
            <person name="Jones S.R.M."/>
            <person name="Koop B.F."/>
        </authorList>
    </citation>
    <scope>NUCLEOTIDE SEQUENCE</scope>
    <source>
        <strain evidence="3">Atlantic form</strain>
        <tissue evidence="3">Mixed tissue</tissue>
    </source>
</reference>
<dbReference type="InterPro" id="IPR001715">
    <property type="entry name" value="CH_dom"/>
</dbReference>
<dbReference type="OrthoDB" id="21595at2759"/>
<dbReference type="Pfam" id="PF00402">
    <property type="entry name" value="Calponin"/>
    <property type="match status" value="1"/>
</dbReference>
<name>D3PJ30_LEPSM</name>
<sequence length="202" mass="22443">MAYHGPSYGLSRECAMKSQAKFSIERAQASLSWLEAVIEKKVEIPNDEIKDQYDFGTVLKDGILLCELINKLNPGSVKKINTLNTPFKHRENIELYLKGCENYGIKPQDLFQVNDLYENKNLYMIVDNLFVIGGLAQKKGYEGPVIGAKMATSNKRNFDDDVLKAGQNVIGPQYGSNKGASQAGMTAYGTGRQIRPDEIGQN</sequence>
<dbReference type="GO" id="GO:0007015">
    <property type="term" value="P:actin filament organization"/>
    <property type="evidence" value="ECO:0007669"/>
    <property type="project" value="TreeGrafter"/>
</dbReference>
<proteinExistence type="evidence at transcript level"/>
<dbReference type="InterPro" id="IPR003096">
    <property type="entry name" value="SM22_calponin"/>
</dbReference>
<dbReference type="AlphaFoldDB" id="D3PJ30"/>
<dbReference type="Gene3D" id="1.10.418.10">
    <property type="entry name" value="Calponin-like domain"/>
    <property type="match status" value="1"/>
</dbReference>
<dbReference type="InterPro" id="IPR000557">
    <property type="entry name" value="Calponin_repeat"/>
</dbReference>
<evidence type="ECO:0000259" key="2">
    <source>
        <dbReference type="PROSITE" id="PS50021"/>
    </source>
</evidence>
<dbReference type="PANTHER" id="PTHR47385">
    <property type="entry name" value="CALPONIN"/>
    <property type="match status" value="1"/>
</dbReference>
<dbReference type="SUPFAM" id="SSF47576">
    <property type="entry name" value="Calponin-homology domain, CH-domain"/>
    <property type="match status" value="1"/>
</dbReference>
<feature type="domain" description="Calponin-homology (CH)" evidence="2">
    <location>
        <begin position="24"/>
        <end position="137"/>
    </location>
</feature>
<dbReference type="PANTHER" id="PTHR47385:SF5">
    <property type="entry name" value="TRANSGELIN"/>
    <property type="match status" value="1"/>
</dbReference>
<accession>D3PJ30</accession>
<evidence type="ECO:0000313" key="3">
    <source>
        <dbReference type="EMBL" id="ADD38566.1"/>
    </source>
</evidence>
<dbReference type="Pfam" id="PF00307">
    <property type="entry name" value="CH"/>
    <property type="match status" value="1"/>
</dbReference>
<gene>
    <name evidence="3" type="primary">CNN3</name>
</gene>
<dbReference type="GO" id="GO:0051015">
    <property type="term" value="F:actin filament binding"/>
    <property type="evidence" value="ECO:0007669"/>
    <property type="project" value="TreeGrafter"/>
</dbReference>
<dbReference type="SMART" id="SM00033">
    <property type="entry name" value="CH"/>
    <property type="match status" value="1"/>
</dbReference>
<dbReference type="GO" id="GO:0015629">
    <property type="term" value="C:actin cytoskeleton"/>
    <property type="evidence" value="ECO:0007669"/>
    <property type="project" value="TreeGrafter"/>
</dbReference>
<dbReference type="EMBL" id="BT121636">
    <property type="protein sequence ID" value="ADD38566.1"/>
    <property type="molecule type" value="mRNA"/>
</dbReference>
<protein>
    <submittedName>
        <fullName evidence="3">Calponin-3</fullName>
    </submittedName>
</protein>
<dbReference type="PROSITE" id="PS50021">
    <property type="entry name" value="CH"/>
    <property type="match status" value="1"/>
</dbReference>